<dbReference type="SUPFAM" id="SSF51126">
    <property type="entry name" value="Pectin lyase-like"/>
    <property type="match status" value="1"/>
</dbReference>
<comment type="subcellular location">
    <subcellularLocation>
        <location evidence="1">Cell envelope</location>
    </subcellularLocation>
    <subcellularLocation>
        <location evidence="2">Cell outer membrane</location>
    </subcellularLocation>
    <subcellularLocation>
        <location evidence="3">Secreted</location>
    </subcellularLocation>
</comment>
<keyword evidence="5" id="KW-0732">Signal</keyword>
<evidence type="ECO:0000313" key="9">
    <source>
        <dbReference type="Proteomes" id="UP001062263"/>
    </source>
</evidence>
<dbReference type="InterPro" id="IPR003368">
    <property type="entry name" value="POMP_repeat"/>
</dbReference>
<proteinExistence type="predicted"/>
<evidence type="ECO:0000313" key="8">
    <source>
        <dbReference type="EMBL" id="BDL43827.1"/>
    </source>
</evidence>
<dbReference type="EMBL" id="AP025943">
    <property type="protein sequence ID" value="BDL43827.1"/>
    <property type="molecule type" value="Genomic_DNA"/>
</dbReference>
<evidence type="ECO:0000256" key="6">
    <source>
        <dbReference type="ARBA" id="ARBA00023136"/>
    </source>
</evidence>
<keyword evidence="6" id="KW-0472">Membrane</keyword>
<evidence type="ECO:0000256" key="1">
    <source>
        <dbReference type="ARBA" id="ARBA00004196"/>
    </source>
</evidence>
<keyword evidence="7" id="KW-0998">Cell outer membrane</keyword>
<dbReference type="InterPro" id="IPR011050">
    <property type="entry name" value="Pectin_lyase_fold/virulence"/>
</dbReference>
<keyword evidence="9" id="KW-1185">Reference proteome</keyword>
<name>A0ABN6QJ81_9BACT</name>
<keyword evidence="4" id="KW-0964">Secreted</keyword>
<gene>
    <name evidence="8" type="ORF">Abiwalacus_14010</name>
</gene>
<evidence type="ECO:0000256" key="3">
    <source>
        <dbReference type="ARBA" id="ARBA00004613"/>
    </source>
</evidence>
<accession>A0ABN6QJ81</accession>
<dbReference type="NCBIfam" id="TIGR01376">
    <property type="entry name" value="POMP_repeat"/>
    <property type="match status" value="2"/>
</dbReference>
<evidence type="ECO:0000256" key="2">
    <source>
        <dbReference type="ARBA" id="ARBA00004442"/>
    </source>
</evidence>
<evidence type="ECO:0000256" key="5">
    <source>
        <dbReference type="ARBA" id="ARBA00022729"/>
    </source>
</evidence>
<organism evidence="8 9">
    <name type="scientific">Akkermansia biwaensis</name>
    <dbReference type="NCBI Taxonomy" id="2946555"/>
    <lineage>
        <taxon>Bacteria</taxon>
        <taxon>Pseudomonadati</taxon>
        <taxon>Verrucomicrobiota</taxon>
        <taxon>Verrucomicrobiia</taxon>
        <taxon>Verrucomicrobiales</taxon>
        <taxon>Akkermansiaceae</taxon>
        <taxon>Akkermansia</taxon>
    </lineage>
</organism>
<protein>
    <submittedName>
        <fullName evidence="8">Uncharacterized protein</fullName>
    </submittedName>
</protein>
<dbReference type="Proteomes" id="UP001062263">
    <property type="component" value="Chromosome"/>
</dbReference>
<dbReference type="Pfam" id="PF02415">
    <property type="entry name" value="Chlam_PMP"/>
    <property type="match status" value="3"/>
</dbReference>
<evidence type="ECO:0000256" key="4">
    <source>
        <dbReference type="ARBA" id="ARBA00022525"/>
    </source>
</evidence>
<sequence>MGDTVINAGGGVSNAKKTGNGGGTLDYGQVTISGTAVYENNTVSGFSQGGAVYAGSVIQNEAVSFSGNRAESGSGGALYCRGNVKIAAGSSFSGNMASHNGGALCLDANDGEAPRTADIESGSTFTNNSAGKLGGAIYAAGKDAACQTELTLHSADSSRPISFSGNYRGRTVGTSSGGGANSITVMGNVSMVMQAEQNCLISMEDPIYSFAGYSATSSLRKTGPGTLGFGGGISRCHFPVSVEAGTVNLGATASLQGMTELDIAGGTRLGFTLPAEPSANAKWSAQGPVNLNGAAELHVTLPEMTDTKQGKTWKLVEGSALSMTGQPSVSYDPATAAPWQQAGSFSLHREETIGKSALVLSWTPIPSPYEKWKNDHFTDDTPEDQTAPDAIPAGDGITNLMKYATGLPPLQPCGSVTTLTVREVDGTPHLVLEWPVNPDATDVVFTVESSADLKKWDDEGTVTPTASRGEYQDRVAINHNAPERRFLRLKVTRE</sequence>
<evidence type="ECO:0000256" key="7">
    <source>
        <dbReference type="ARBA" id="ARBA00023237"/>
    </source>
</evidence>
<reference evidence="8" key="1">
    <citation type="submission" date="2022-06" db="EMBL/GenBank/DDBJ databases">
        <title>Akkermansia biwalacus sp. nov., an anaerobic mucin-degrading bacterium isolated from human intestine.</title>
        <authorList>
            <person name="Kobayashi Y."/>
            <person name="Inoue S."/>
            <person name="Kawahara T."/>
            <person name="Kohda N."/>
        </authorList>
    </citation>
    <scope>NUCLEOTIDE SEQUENCE</scope>
    <source>
        <strain evidence="8">WON2089</strain>
    </source>
</reference>